<keyword evidence="2" id="KW-1185">Reference proteome</keyword>
<comment type="caution">
    <text evidence="1">The sequence shown here is derived from an EMBL/GenBank/DDBJ whole genome shotgun (WGS) entry which is preliminary data.</text>
</comment>
<dbReference type="InterPro" id="IPR024078">
    <property type="entry name" value="LmbE-like_dom_sf"/>
</dbReference>
<protein>
    <submittedName>
        <fullName evidence="1">PIG-L family deacetylase</fullName>
    </submittedName>
</protein>
<dbReference type="Pfam" id="PF02585">
    <property type="entry name" value="PIG-L"/>
    <property type="match status" value="1"/>
</dbReference>
<accession>A0ABS9SGB1</accession>
<dbReference type="InterPro" id="IPR003737">
    <property type="entry name" value="GlcNAc_PI_deacetylase-related"/>
</dbReference>
<evidence type="ECO:0000313" key="2">
    <source>
        <dbReference type="Proteomes" id="UP001202248"/>
    </source>
</evidence>
<dbReference type="Gene3D" id="3.40.50.10320">
    <property type="entry name" value="LmbE-like"/>
    <property type="match status" value="1"/>
</dbReference>
<dbReference type="PANTHER" id="PTHR12993:SF11">
    <property type="entry name" value="N-ACETYLGLUCOSAMINYL-PHOSPHATIDYLINOSITOL DE-N-ACETYLASE"/>
    <property type="match status" value="1"/>
</dbReference>
<dbReference type="PANTHER" id="PTHR12993">
    <property type="entry name" value="N-ACETYLGLUCOSAMINYL-PHOSPHATIDYLINOSITOL DE-N-ACETYLASE-RELATED"/>
    <property type="match status" value="1"/>
</dbReference>
<organism evidence="1 2">
    <name type="scientific">Niabella ginsengisoli</name>
    <dbReference type="NCBI Taxonomy" id="522298"/>
    <lineage>
        <taxon>Bacteria</taxon>
        <taxon>Pseudomonadati</taxon>
        <taxon>Bacteroidota</taxon>
        <taxon>Chitinophagia</taxon>
        <taxon>Chitinophagales</taxon>
        <taxon>Chitinophagaceae</taxon>
        <taxon>Niabella</taxon>
    </lineage>
</organism>
<sequence>MQRIQKLKVLGSVLYIAAHPDDENTRLIAYLANDKLYRTGYLSLTRGDGGQNLIGDEQGIELGLIRTQELLAARRIDGGEQFFTRAYDFGYSKNPQETFTKWDKEKVLADVVWVIRNFQPDVIITRFPVTGEGGHGHHTASAILANEAFKAAADPKQFAEQLKYVKPWQAKRILWNTFNFGGNNTTDPSQFNVNVGGFNSLLGKSYGEIAAESRSQHKSQGFGSAATRGDSYEYFRTTAGEAPKKELTDGVDVSWSRIGENGTEISNLIKEVEQKFNTATPQASVPALVKLYKLLHKNGDDYWINKKKKEVQALIAQCSGLYIDAYTNQPFAVQTGNVSLNIVLNNRLGADATLKSVSLADVNTSVNKTLEKNKNFTLDKKIEVPLSKEVTQPYWLNERKEEGLFFVADQQMIGVADVQLAYIAKFSINIQGQDFVFEKPVRYKHTDPVKGETYQPMIVVPPATVTASPNLLVFNQTDHRTQRVQTQLHAFANIEGNITAGLTGIDYSGVQQNTLQLNSGKTAVFNFDVTEKHAPEEVYTLTAYANKKTAKDTVGYHLALRSIDYDHIPSIRYFYPDFITTLNIDLKTVGKK</sequence>
<gene>
    <name evidence="1" type="ORF">MKP09_05465</name>
</gene>
<name>A0ABS9SGB1_9BACT</name>
<evidence type="ECO:0000313" key="1">
    <source>
        <dbReference type="EMBL" id="MCH5597389.1"/>
    </source>
</evidence>
<reference evidence="1 2" key="1">
    <citation type="submission" date="2022-02" db="EMBL/GenBank/DDBJ databases">
        <authorList>
            <person name="Min J."/>
        </authorList>
    </citation>
    <scope>NUCLEOTIDE SEQUENCE [LARGE SCALE GENOMIC DNA]</scope>
    <source>
        <strain evidence="1 2">GR10-1</strain>
    </source>
</reference>
<dbReference type="Proteomes" id="UP001202248">
    <property type="component" value="Unassembled WGS sequence"/>
</dbReference>
<dbReference type="SUPFAM" id="SSF102588">
    <property type="entry name" value="LmbE-like"/>
    <property type="match status" value="1"/>
</dbReference>
<proteinExistence type="predicted"/>
<dbReference type="EMBL" id="JAKWBL010000001">
    <property type="protein sequence ID" value="MCH5597389.1"/>
    <property type="molecule type" value="Genomic_DNA"/>
</dbReference>
<dbReference type="RefSeq" id="WP_240826780.1">
    <property type="nucleotide sequence ID" value="NZ_JAKWBL010000001.1"/>
</dbReference>